<dbReference type="PANTHER" id="PTHR13483:SF3">
    <property type="entry name" value="BOX C_D SNORNA PROTEIN 1"/>
    <property type="match status" value="1"/>
</dbReference>
<evidence type="ECO:0000256" key="2">
    <source>
        <dbReference type="SAM" id="MobiDB-lite"/>
    </source>
</evidence>
<dbReference type="GO" id="GO:0070761">
    <property type="term" value="C:pre-snoRNP complex"/>
    <property type="evidence" value="ECO:0007669"/>
    <property type="project" value="TreeGrafter"/>
</dbReference>
<dbReference type="GO" id="GO:0005634">
    <property type="term" value="C:nucleus"/>
    <property type="evidence" value="ECO:0007669"/>
    <property type="project" value="TreeGrafter"/>
</dbReference>
<dbReference type="PANTHER" id="PTHR13483">
    <property type="entry name" value="BOX C_D SNORNA PROTEIN 1-RELATED"/>
    <property type="match status" value="1"/>
</dbReference>
<dbReference type="EMBL" id="BNJQ01000011">
    <property type="protein sequence ID" value="GHP05747.1"/>
    <property type="molecule type" value="Genomic_DNA"/>
</dbReference>
<dbReference type="Proteomes" id="UP000660262">
    <property type="component" value="Unassembled WGS sequence"/>
</dbReference>
<evidence type="ECO:0000313" key="5">
    <source>
        <dbReference type="Proteomes" id="UP000660262"/>
    </source>
</evidence>
<proteinExistence type="predicted"/>
<gene>
    <name evidence="4" type="ORF">PPROV_000449600</name>
</gene>
<organism evidence="4 5">
    <name type="scientific">Pycnococcus provasolii</name>
    <dbReference type="NCBI Taxonomy" id="41880"/>
    <lineage>
        <taxon>Eukaryota</taxon>
        <taxon>Viridiplantae</taxon>
        <taxon>Chlorophyta</taxon>
        <taxon>Pseudoscourfieldiophyceae</taxon>
        <taxon>Pseudoscourfieldiales</taxon>
        <taxon>Pycnococcaceae</taxon>
        <taxon>Pycnococcus</taxon>
    </lineage>
</organism>
<protein>
    <recommendedName>
        <fullName evidence="3">BCD1 alpha/beta domain-containing protein</fullName>
    </recommendedName>
</protein>
<comment type="caution">
    <text evidence="4">The sequence shown here is derived from an EMBL/GenBank/DDBJ whole genome shotgun (WGS) entry which is preliminary data.</text>
</comment>
<dbReference type="InterPro" id="IPR057721">
    <property type="entry name" value="BCD1_alpha/beta"/>
</dbReference>
<feature type="domain" description="BCD1 alpha/beta" evidence="3">
    <location>
        <begin position="110"/>
        <end position="240"/>
    </location>
</feature>
<reference evidence="4" key="1">
    <citation type="submission" date="2020-10" db="EMBL/GenBank/DDBJ databases">
        <title>Unveiling of a novel bifunctional photoreceptor, Dualchrome1, isolated from a cosmopolitan green alga.</title>
        <authorList>
            <person name="Suzuki S."/>
            <person name="Kawachi M."/>
        </authorList>
    </citation>
    <scope>NUCLEOTIDE SEQUENCE</scope>
    <source>
        <strain evidence="4">NIES 2893</strain>
    </source>
</reference>
<evidence type="ECO:0000259" key="3">
    <source>
        <dbReference type="Pfam" id="PF25790"/>
    </source>
</evidence>
<accession>A0A830HL66</accession>
<sequence>MNTTTLLSDYALLEESARAAQRARRTASAMAASAPRPTLPPALHHLQKTAEKHGVDLCFMQPGMSRRKNNSTRVYNNSSGGGGGRRGGRGGGRGRGSGGRAGRAADASDSARIVWHVEWRFQDVKDTNGDVVVRVDNAVPENTTMLSALNAHVSSGTDDARVQGAAARAELKSYAGEKRNVRLLLEGLLDAPSADVHVATPGGPVLSSPVDETRTLRDALSGHRIVEHPVFFVSVERDTSPQD</sequence>
<dbReference type="AlphaFoldDB" id="A0A830HL66"/>
<keyword evidence="5" id="KW-1185">Reference proteome</keyword>
<evidence type="ECO:0000256" key="1">
    <source>
        <dbReference type="ARBA" id="ARBA00022553"/>
    </source>
</evidence>
<name>A0A830HL66_9CHLO</name>
<feature type="region of interest" description="Disordered" evidence="2">
    <location>
        <begin position="62"/>
        <end position="106"/>
    </location>
</feature>
<evidence type="ECO:0000313" key="4">
    <source>
        <dbReference type="EMBL" id="GHP05747.1"/>
    </source>
</evidence>
<keyword evidence="1" id="KW-0597">Phosphoprotein</keyword>
<dbReference type="InterPro" id="IPR051639">
    <property type="entry name" value="BCD1"/>
</dbReference>
<dbReference type="GO" id="GO:0000463">
    <property type="term" value="P:maturation of LSU-rRNA from tricistronic rRNA transcript (SSU-rRNA, 5.8S rRNA, LSU-rRNA)"/>
    <property type="evidence" value="ECO:0007669"/>
    <property type="project" value="TreeGrafter"/>
</dbReference>
<dbReference type="GO" id="GO:0000492">
    <property type="term" value="P:box C/D snoRNP assembly"/>
    <property type="evidence" value="ECO:0007669"/>
    <property type="project" value="TreeGrafter"/>
</dbReference>
<dbReference type="GO" id="GO:0048254">
    <property type="term" value="P:snoRNA localization"/>
    <property type="evidence" value="ECO:0007669"/>
    <property type="project" value="TreeGrafter"/>
</dbReference>
<dbReference type="Pfam" id="PF25790">
    <property type="entry name" value="BCD1"/>
    <property type="match status" value="1"/>
</dbReference>
<feature type="compositionally biased region" description="Gly residues" evidence="2">
    <location>
        <begin position="79"/>
        <end position="101"/>
    </location>
</feature>